<evidence type="ECO:0000313" key="6">
    <source>
        <dbReference type="EMBL" id="TWD83762.1"/>
    </source>
</evidence>
<dbReference type="Proteomes" id="UP000318380">
    <property type="component" value="Unassembled WGS sequence"/>
</dbReference>
<organism evidence="6 7">
    <name type="scientific">Kribbella amoyensis</name>
    <dbReference type="NCBI Taxonomy" id="996641"/>
    <lineage>
        <taxon>Bacteria</taxon>
        <taxon>Bacillati</taxon>
        <taxon>Actinomycetota</taxon>
        <taxon>Actinomycetes</taxon>
        <taxon>Propionibacteriales</taxon>
        <taxon>Kribbellaceae</taxon>
        <taxon>Kribbella</taxon>
    </lineage>
</organism>
<proteinExistence type="inferred from homology"/>
<evidence type="ECO:0000256" key="4">
    <source>
        <dbReference type="ARBA" id="ARBA00022827"/>
    </source>
</evidence>
<dbReference type="SUPFAM" id="SSF51905">
    <property type="entry name" value="FAD/NAD(P)-binding domain"/>
    <property type="match status" value="1"/>
</dbReference>
<dbReference type="RefSeq" id="WP_145810639.1">
    <property type="nucleotide sequence ID" value="NZ_VIVK01000001.1"/>
</dbReference>
<protein>
    <submittedName>
        <fullName evidence="6">3-(3-hydroxy-phenyl)propionate hydroxylase</fullName>
    </submittedName>
</protein>
<evidence type="ECO:0000256" key="3">
    <source>
        <dbReference type="ARBA" id="ARBA00022630"/>
    </source>
</evidence>
<dbReference type="InterPro" id="IPR002938">
    <property type="entry name" value="FAD-bd"/>
</dbReference>
<evidence type="ECO:0000256" key="1">
    <source>
        <dbReference type="ARBA" id="ARBA00001974"/>
    </source>
</evidence>
<feature type="domain" description="FAD-binding" evidence="5">
    <location>
        <begin position="7"/>
        <end position="340"/>
    </location>
</feature>
<dbReference type="Gene3D" id="3.30.70.2450">
    <property type="match status" value="1"/>
</dbReference>
<dbReference type="InterPro" id="IPR050641">
    <property type="entry name" value="RIFMO-like"/>
</dbReference>
<comment type="similarity">
    <text evidence="2">Belongs to the PheA/TfdB FAD monooxygenase family.</text>
</comment>
<evidence type="ECO:0000259" key="5">
    <source>
        <dbReference type="Pfam" id="PF01494"/>
    </source>
</evidence>
<dbReference type="SUPFAM" id="SSF52833">
    <property type="entry name" value="Thioredoxin-like"/>
    <property type="match status" value="1"/>
</dbReference>
<dbReference type="OrthoDB" id="3316391at2"/>
<dbReference type="AlphaFoldDB" id="A0A561BYI9"/>
<sequence length="528" mass="58086">MASTDQLPVAVVGAGPIGLTTALGLAHYGVPFVLLEEDAVLSSDTKAGTTLSRTLEIWDRYGCVDEILAAALRIDEIGDIDRATNTPRASVQLAELVNDTRFPFVVNLPQTKMEPILAAALERTGNTVRTRTKLESFAIEDDRVVLEVSTPAGPERIEASHLLACDGGRSRIRDALGVAVTGETLPERYMLIDVVVDLDVNNARDYPYLAYFADRSEWMVLIRQPDNWRFLFPLAQGAEPPGDEDLLVKVKQFIGEVDRIELLGTVIYNVHHRVADEWTQDRKVFLMGDAAHLITPMWALGLNTGALDASNLPWRLAWVLRGWAGPELLDGYEQEQRPVAINGSGEMAEAARKYMSHERGAVTAGWSDWATAYTRTLLSVRLDVEGHGDWSMVMTSAEPPAVRAGDRAPDLSLHGPSGRETIHGLCRDSFVALYFTDVRRRPELPVNDSPALKHYAISRWDAPLDSGLRDRSLFDPGSVATERYGVPAETVVLVRPDGHVAAVAPMRPGIAEELYTRVTGRPVPREGE</sequence>
<name>A0A561BYI9_9ACTN</name>
<reference evidence="6 7" key="1">
    <citation type="submission" date="2019-06" db="EMBL/GenBank/DDBJ databases">
        <title>Sequencing the genomes of 1000 actinobacteria strains.</title>
        <authorList>
            <person name="Klenk H.-P."/>
        </authorList>
    </citation>
    <scope>NUCLEOTIDE SEQUENCE [LARGE SCALE GENOMIC DNA]</scope>
    <source>
        <strain evidence="6 7">DSM 24683</strain>
    </source>
</reference>
<dbReference type="InterPro" id="IPR036249">
    <property type="entry name" value="Thioredoxin-like_sf"/>
</dbReference>
<dbReference type="InterPro" id="IPR036188">
    <property type="entry name" value="FAD/NAD-bd_sf"/>
</dbReference>
<gene>
    <name evidence="6" type="ORF">FB561_4931</name>
</gene>
<evidence type="ECO:0000313" key="7">
    <source>
        <dbReference type="Proteomes" id="UP000318380"/>
    </source>
</evidence>
<dbReference type="GO" id="GO:0016709">
    <property type="term" value="F:oxidoreductase activity, acting on paired donors, with incorporation or reduction of molecular oxygen, NAD(P)H as one donor, and incorporation of one atom of oxygen"/>
    <property type="evidence" value="ECO:0007669"/>
    <property type="project" value="UniProtKB-ARBA"/>
</dbReference>
<dbReference type="Gene3D" id="3.50.50.60">
    <property type="entry name" value="FAD/NAD(P)-binding domain"/>
    <property type="match status" value="1"/>
</dbReference>
<dbReference type="PRINTS" id="PR00420">
    <property type="entry name" value="RNGMNOXGNASE"/>
</dbReference>
<accession>A0A561BYI9</accession>
<comment type="cofactor">
    <cofactor evidence="1">
        <name>FAD</name>
        <dbReference type="ChEBI" id="CHEBI:57692"/>
    </cofactor>
</comment>
<comment type="caution">
    <text evidence="6">The sequence shown here is derived from an EMBL/GenBank/DDBJ whole genome shotgun (WGS) entry which is preliminary data.</text>
</comment>
<dbReference type="EMBL" id="VIVK01000001">
    <property type="protein sequence ID" value="TWD83762.1"/>
    <property type="molecule type" value="Genomic_DNA"/>
</dbReference>
<dbReference type="PANTHER" id="PTHR43004:SF19">
    <property type="entry name" value="BINDING MONOOXYGENASE, PUTATIVE (JCVI)-RELATED"/>
    <property type="match status" value="1"/>
</dbReference>
<keyword evidence="4" id="KW-0274">FAD</keyword>
<dbReference type="PANTHER" id="PTHR43004">
    <property type="entry name" value="TRK SYSTEM POTASSIUM UPTAKE PROTEIN"/>
    <property type="match status" value="1"/>
</dbReference>
<keyword evidence="3" id="KW-0285">Flavoprotein</keyword>
<keyword evidence="7" id="KW-1185">Reference proteome</keyword>
<evidence type="ECO:0000256" key="2">
    <source>
        <dbReference type="ARBA" id="ARBA00007801"/>
    </source>
</evidence>
<dbReference type="Gene3D" id="3.40.30.120">
    <property type="match status" value="1"/>
</dbReference>
<dbReference type="GO" id="GO:0071949">
    <property type="term" value="F:FAD binding"/>
    <property type="evidence" value="ECO:0007669"/>
    <property type="project" value="InterPro"/>
</dbReference>
<dbReference type="Pfam" id="PF01494">
    <property type="entry name" value="FAD_binding_3"/>
    <property type="match status" value="1"/>
</dbReference>